<evidence type="ECO:0000256" key="5">
    <source>
        <dbReference type="ARBA" id="ARBA00023004"/>
    </source>
</evidence>
<reference evidence="10" key="1">
    <citation type="journal article" date="2011" name="Stand. Genomic Sci.">
        <title>Genome sequence of the filamentous, gliding Thiothrix nivea neotype strain (JP2(T)).</title>
        <authorList>
            <person name="Lapidus A."/>
            <person name="Nolan M."/>
            <person name="Lucas S."/>
            <person name="Glavina Del Rio T."/>
            <person name="Tice H."/>
            <person name="Cheng J.F."/>
            <person name="Tapia R."/>
            <person name="Han C."/>
            <person name="Goodwin L."/>
            <person name="Pitluck S."/>
            <person name="Liolios K."/>
            <person name="Pagani I."/>
            <person name="Ivanova N."/>
            <person name="Huntemann M."/>
            <person name="Mavromatis K."/>
            <person name="Mikhailova N."/>
            <person name="Pati A."/>
            <person name="Chen A."/>
            <person name="Palaniappan K."/>
            <person name="Land M."/>
            <person name="Brambilla E.M."/>
            <person name="Rohde M."/>
            <person name="Abt B."/>
            <person name="Verbarg S."/>
            <person name="Goker M."/>
            <person name="Bristow J."/>
            <person name="Eisen J.A."/>
            <person name="Markowitz V."/>
            <person name="Hugenholtz P."/>
            <person name="Kyrpides N.C."/>
            <person name="Klenk H.P."/>
            <person name="Woyke T."/>
        </authorList>
    </citation>
    <scope>NUCLEOTIDE SEQUENCE [LARGE SCALE GENOMIC DNA]</scope>
    <source>
        <strain evidence="10">ATCC 35100 / DSM 5205 / JP2</strain>
    </source>
</reference>
<dbReference type="GO" id="GO:0009055">
    <property type="term" value="F:electron transfer activity"/>
    <property type="evidence" value="ECO:0007669"/>
    <property type="project" value="InterPro"/>
</dbReference>
<dbReference type="PANTHER" id="PTHR37823">
    <property type="entry name" value="CYTOCHROME C-553-LIKE"/>
    <property type="match status" value="1"/>
</dbReference>
<dbReference type="AlphaFoldDB" id="A0A656HKR7"/>
<evidence type="ECO:0000256" key="1">
    <source>
        <dbReference type="ARBA" id="ARBA00022448"/>
    </source>
</evidence>
<evidence type="ECO:0000313" key="10">
    <source>
        <dbReference type="Proteomes" id="UP000005317"/>
    </source>
</evidence>
<feature type="domain" description="Cytochrome c" evidence="8">
    <location>
        <begin position="19"/>
        <end position="97"/>
    </location>
</feature>
<keyword evidence="7" id="KW-0732">Signal</keyword>
<dbReference type="Pfam" id="PF13442">
    <property type="entry name" value="Cytochrome_CBB3"/>
    <property type="match status" value="2"/>
</dbReference>
<dbReference type="GO" id="GO:0020037">
    <property type="term" value="F:heme binding"/>
    <property type="evidence" value="ECO:0007669"/>
    <property type="project" value="InterPro"/>
</dbReference>
<evidence type="ECO:0000256" key="3">
    <source>
        <dbReference type="ARBA" id="ARBA00022723"/>
    </source>
</evidence>
<dbReference type="InterPro" id="IPR036909">
    <property type="entry name" value="Cyt_c-like_dom_sf"/>
</dbReference>
<proteinExistence type="predicted"/>
<dbReference type="RefSeq" id="WP_002709764.1">
    <property type="nucleotide sequence ID" value="NZ_JH651384.1"/>
</dbReference>
<accession>A0A656HKR7</accession>
<evidence type="ECO:0000256" key="4">
    <source>
        <dbReference type="ARBA" id="ARBA00022982"/>
    </source>
</evidence>
<dbReference type="InterPro" id="IPR035923">
    <property type="entry name" value="TT1751-like_sf"/>
</dbReference>
<keyword evidence="5 6" id="KW-0408">Iron</keyword>
<dbReference type="SUPFAM" id="SSF103247">
    <property type="entry name" value="TT1751-like"/>
    <property type="match status" value="1"/>
</dbReference>
<dbReference type="GO" id="GO:0046872">
    <property type="term" value="F:metal ion binding"/>
    <property type="evidence" value="ECO:0007669"/>
    <property type="project" value="UniProtKB-KW"/>
</dbReference>
<organism evidence="9 10">
    <name type="scientific">Thiothrix nivea (strain ATCC 35100 / DSM 5205 / JP2)</name>
    <dbReference type="NCBI Taxonomy" id="870187"/>
    <lineage>
        <taxon>Bacteria</taxon>
        <taxon>Pseudomonadati</taxon>
        <taxon>Pseudomonadota</taxon>
        <taxon>Gammaproteobacteria</taxon>
        <taxon>Thiotrichales</taxon>
        <taxon>Thiotrichaceae</taxon>
        <taxon>Thiothrix</taxon>
    </lineage>
</organism>
<dbReference type="Gene3D" id="3.30.310.70">
    <property type="entry name" value="TT1751-like domain"/>
    <property type="match status" value="1"/>
</dbReference>
<name>A0A656HKR7_THINJ</name>
<dbReference type="EMBL" id="JH651384">
    <property type="protein sequence ID" value="EIJ35869.1"/>
    <property type="molecule type" value="Genomic_DNA"/>
</dbReference>
<protein>
    <recommendedName>
        <fullName evidence="8">Cytochrome c domain-containing protein</fullName>
    </recommendedName>
</protein>
<dbReference type="Pfam" id="PF03625">
    <property type="entry name" value="DUF302"/>
    <property type="match status" value="1"/>
</dbReference>
<evidence type="ECO:0000256" key="6">
    <source>
        <dbReference type="PROSITE-ProRule" id="PRU00433"/>
    </source>
</evidence>
<evidence type="ECO:0000259" key="8">
    <source>
        <dbReference type="PROSITE" id="PS51007"/>
    </source>
</evidence>
<dbReference type="InterPro" id="IPR005180">
    <property type="entry name" value="DUF302"/>
</dbReference>
<keyword evidence="4" id="KW-0249">Electron transport</keyword>
<feature type="chain" id="PRO_5025019493" description="Cytochrome c domain-containing protein" evidence="7">
    <location>
        <begin position="22"/>
        <end position="346"/>
    </location>
</feature>
<evidence type="ECO:0000256" key="2">
    <source>
        <dbReference type="ARBA" id="ARBA00022617"/>
    </source>
</evidence>
<keyword evidence="10" id="KW-1185">Reference proteome</keyword>
<keyword evidence="3 6" id="KW-0479">Metal-binding</keyword>
<keyword evidence="2 6" id="KW-0349">Heme</keyword>
<dbReference type="CDD" id="cd14797">
    <property type="entry name" value="DUF302"/>
    <property type="match status" value="1"/>
</dbReference>
<dbReference type="Proteomes" id="UP000005317">
    <property type="component" value="Unassembled WGS sequence"/>
</dbReference>
<dbReference type="InterPro" id="IPR009056">
    <property type="entry name" value="Cyt_c-like_dom"/>
</dbReference>
<dbReference type="PROSITE" id="PS51007">
    <property type="entry name" value="CYTC"/>
    <property type="match status" value="2"/>
</dbReference>
<gene>
    <name evidence="9" type="ORF">Thini_3354</name>
</gene>
<dbReference type="SUPFAM" id="SSF46626">
    <property type="entry name" value="Cytochrome c"/>
    <property type="match status" value="2"/>
</dbReference>
<keyword evidence="1" id="KW-0813">Transport</keyword>
<dbReference type="PANTHER" id="PTHR37823:SF1">
    <property type="entry name" value="CYTOCHROME C-553-LIKE"/>
    <property type="match status" value="1"/>
</dbReference>
<sequence precursor="true">MGWKRIGLAVALSCMAALASAEDGKVLFQQHCASCHGEAGIGGIGLPLSKPTVMESLTDDYIRKTIRSGRPGRIMPAFGEMSDTEVGAIVGYMRTWGASKVEEPAQPLSGVAAKGKPLFEQHCASCHGKDLSGGSEGTGVTFSRKREMAIMPPALNNAGFLQAATDGMLRYIIQHGRDGTPMPAFKATLQPAQMDDVIAYVRASELKNQLEGQALEDESLTVIYDVPGTFEETVARVREAIRSNNFRVFPDRYLEEGLTDELSVNTRQVSLRFCNFNKLYEALKLEPRLGVILPCSLTVIEQEGGGVQIVAANVEVLAKLFNNDQLDEVFAHIKASYDLILDEVTF</sequence>
<evidence type="ECO:0000313" key="9">
    <source>
        <dbReference type="EMBL" id="EIJ35869.1"/>
    </source>
</evidence>
<feature type="domain" description="Cytochrome c" evidence="8">
    <location>
        <begin position="110"/>
        <end position="205"/>
    </location>
</feature>
<dbReference type="Gene3D" id="1.10.760.10">
    <property type="entry name" value="Cytochrome c-like domain"/>
    <property type="match status" value="2"/>
</dbReference>
<evidence type="ECO:0000256" key="7">
    <source>
        <dbReference type="SAM" id="SignalP"/>
    </source>
</evidence>
<dbReference type="InterPro" id="IPR051811">
    <property type="entry name" value="Cytochrome_c550/c551-like"/>
</dbReference>
<feature type="signal peptide" evidence="7">
    <location>
        <begin position="1"/>
        <end position="21"/>
    </location>
</feature>